<feature type="transmembrane region" description="Helical" evidence="13">
    <location>
        <begin position="215"/>
        <end position="232"/>
    </location>
</feature>
<organism evidence="14 15">
    <name type="scientific">Winogradskya consettensis</name>
    <dbReference type="NCBI Taxonomy" id="113560"/>
    <lineage>
        <taxon>Bacteria</taxon>
        <taxon>Bacillati</taxon>
        <taxon>Actinomycetota</taxon>
        <taxon>Actinomycetes</taxon>
        <taxon>Micromonosporales</taxon>
        <taxon>Micromonosporaceae</taxon>
        <taxon>Winogradskya</taxon>
    </lineage>
</organism>
<keyword evidence="4" id="KW-1003">Cell membrane</keyword>
<evidence type="ECO:0000256" key="8">
    <source>
        <dbReference type="ARBA" id="ARBA00022801"/>
    </source>
</evidence>
<evidence type="ECO:0000256" key="4">
    <source>
        <dbReference type="ARBA" id="ARBA00022475"/>
    </source>
</evidence>
<dbReference type="PANTHER" id="PTHR35864:SF1">
    <property type="entry name" value="ZINC METALLOPROTEASE YWHC-RELATED"/>
    <property type="match status" value="1"/>
</dbReference>
<dbReference type="Proteomes" id="UP000680865">
    <property type="component" value="Unassembled WGS sequence"/>
</dbReference>
<dbReference type="InterPro" id="IPR052348">
    <property type="entry name" value="Metallopeptidase_M50B"/>
</dbReference>
<evidence type="ECO:0000313" key="14">
    <source>
        <dbReference type="EMBL" id="GIM84033.1"/>
    </source>
</evidence>
<evidence type="ECO:0000256" key="3">
    <source>
        <dbReference type="ARBA" id="ARBA00007931"/>
    </source>
</evidence>
<proteinExistence type="inferred from homology"/>
<keyword evidence="15" id="KW-1185">Reference proteome</keyword>
<dbReference type="GO" id="GO:0006508">
    <property type="term" value="P:proteolysis"/>
    <property type="evidence" value="ECO:0007669"/>
    <property type="project" value="UniProtKB-KW"/>
</dbReference>
<keyword evidence="9" id="KW-0862">Zinc</keyword>
<keyword evidence="5 14" id="KW-0645">Protease</keyword>
<name>A0A919T449_9ACTN</name>
<feature type="transmembrane region" description="Helical" evidence="13">
    <location>
        <begin position="14"/>
        <end position="34"/>
    </location>
</feature>
<dbReference type="EMBL" id="BOQP01000059">
    <property type="protein sequence ID" value="GIM84033.1"/>
    <property type="molecule type" value="Genomic_DNA"/>
</dbReference>
<evidence type="ECO:0000256" key="10">
    <source>
        <dbReference type="ARBA" id="ARBA00022989"/>
    </source>
</evidence>
<evidence type="ECO:0000256" key="9">
    <source>
        <dbReference type="ARBA" id="ARBA00022833"/>
    </source>
</evidence>
<reference evidence="14" key="1">
    <citation type="submission" date="2021-03" db="EMBL/GenBank/DDBJ databases">
        <title>Whole genome shotgun sequence of Actinoplanes consettensis NBRC 14913.</title>
        <authorList>
            <person name="Komaki H."/>
            <person name="Tamura T."/>
        </authorList>
    </citation>
    <scope>NUCLEOTIDE SEQUENCE</scope>
    <source>
        <strain evidence="14">NBRC 14913</strain>
    </source>
</reference>
<dbReference type="PANTHER" id="PTHR35864">
    <property type="entry name" value="ZINC METALLOPROTEASE MJ0611-RELATED"/>
    <property type="match status" value="1"/>
</dbReference>
<comment type="cofactor">
    <cofactor evidence="1">
        <name>Zn(2+)</name>
        <dbReference type="ChEBI" id="CHEBI:29105"/>
    </cofactor>
</comment>
<comment type="similarity">
    <text evidence="3">Belongs to the peptidase M50B family.</text>
</comment>
<keyword evidence="10 13" id="KW-1133">Transmembrane helix</keyword>
<dbReference type="GO" id="GO:0046872">
    <property type="term" value="F:metal ion binding"/>
    <property type="evidence" value="ECO:0007669"/>
    <property type="project" value="UniProtKB-KW"/>
</dbReference>
<dbReference type="GO" id="GO:0008237">
    <property type="term" value="F:metallopeptidase activity"/>
    <property type="evidence" value="ECO:0007669"/>
    <property type="project" value="UniProtKB-KW"/>
</dbReference>
<feature type="transmembrane region" description="Helical" evidence="13">
    <location>
        <begin position="46"/>
        <end position="73"/>
    </location>
</feature>
<evidence type="ECO:0000313" key="15">
    <source>
        <dbReference type="Proteomes" id="UP000680865"/>
    </source>
</evidence>
<evidence type="ECO:0000256" key="13">
    <source>
        <dbReference type="SAM" id="Phobius"/>
    </source>
</evidence>
<feature type="transmembrane region" description="Helical" evidence="13">
    <location>
        <begin position="173"/>
        <end position="194"/>
    </location>
</feature>
<evidence type="ECO:0000256" key="6">
    <source>
        <dbReference type="ARBA" id="ARBA00022692"/>
    </source>
</evidence>
<keyword evidence="6 13" id="KW-0812">Transmembrane</keyword>
<keyword evidence="12 13" id="KW-0472">Membrane</keyword>
<dbReference type="InterPro" id="IPR044537">
    <property type="entry name" value="Rip2-like"/>
</dbReference>
<gene>
    <name evidence="14" type="ORF">Aco04nite_89420</name>
</gene>
<dbReference type="AlphaFoldDB" id="A0A919T449"/>
<evidence type="ECO:0000256" key="2">
    <source>
        <dbReference type="ARBA" id="ARBA00004651"/>
    </source>
</evidence>
<keyword evidence="8" id="KW-0378">Hydrolase</keyword>
<feature type="transmembrane region" description="Helical" evidence="13">
    <location>
        <begin position="93"/>
        <end position="118"/>
    </location>
</feature>
<evidence type="ECO:0000256" key="11">
    <source>
        <dbReference type="ARBA" id="ARBA00023049"/>
    </source>
</evidence>
<comment type="subcellular location">
    <subcellularLocation>
        <location evidence="2">Cell membrane</location>
        <topology evidence="2">Multi-pass membrane protein</topology>
    </subcellularLocation>
</comment>
<protein>
    <submittedName>
        <fullName evidence="14">Site-2 protease family protein</fullName>
    </submittedName>
</protein>
<evidence type="ECO:0000256" key="12">
    <source>
        <dbReference type="ARBA" id="ARBA00023136"/>
    </source>
</evidence>
<keyword evidence="11" id="KW-0482">Metalloprotease</keyword>
<dbReference type="CDD" id="cd06158">
    <property type="entry name" value="S2P-M50_like_1"/>
    <property type="match status" value="1"/>
</dbReference>
<evidence type="ECO:0000256" key="7">
    <source>
        <dbReference type="ARBA" id="ARBA00022723"/>
    </source>
</evidence>
<keyword evidence="7" id="KW-0479">Metal-binding</keyword>
<evidence type="ECO:0000256" key="1">
    <source>
        <dbReference type="ARBA" id="ARBA00001947"/>
    </source>
</evidence>
<evidence type="ECO:0000256" key="5">
    <source>
        <dbReference type="ARBA" id="ARBA00022670"/>
    </source>
</evidence>
<sequence>MSSFQLSRGTPRSAFVPSPVFVGILAVVAVSAWMTWTGSGNVRVDVFLFVVSGWVFSLCLHEYAHAIVAYFSGDLGVAERGYLRLNPLKYTHPVLSIVLPLIAVILGGIGLPGGAVWVDHAHINSKVKDSLISAAGPLTNVVFALLLAIPFALGGGDGIAIYADGTTSPHAAFWVALAALAFLQVTASLLNFLPVPGLDGGNIVQPWLSAPYQRAYNLFAPYGFLLLFVLLWQSRINVWFFTAVNWLAGLIGIPDDLGQLGLYFMRFWSDLS</sequence>
<feature type="transmembrane region" description="Helical" evidence="13">
    <location>
        <begin position="130"/>
        <end position="153"/>
    </location>
</feature>
<feature type="transmembrane region" description="Helical" evidence="13">
    <location>
        <begin position="238"/>
        <end position="257"/>
    </location>
</feature>
<dbReference type="RefSeq" id="WP_213003252.1">
    <property type="nucleotide sequence ID" value="NZ_BAAATW010000004.1"/>
</dbReference>
<dbReference type="GO" id="GO:0005886">
    <property type="term" value="C:plasma membrane"/>
    <property type="evidence" value="ECO:0007669"/>
    <property type="project" value="UniProtKB-SubCell"/>
</dbReference>
<comment type="caution">
    <text evidence="14">The sequence shown here is derived from an EMBL/GenBank/DDBJ whole genome shotgun (WGS) entry which is preliminary data.</text>
</comment>
<accession>A0A919T449</accession>